<protein>
    <submittedName>
        <fullName evidence="2">Uncharacterized protein</fullName>
    </submittedName>
</protein>
<dbReference type="SUPFAM" id="SSF47598">
    <property type="entry name" value="Ribbon-helix-helix"/>
    <property type="match status" value="1"/>
</dbReference>
<keyword evidence="2" id="KW-0614">Plasmid</keyword>
<evidence type="ECO:0000313" key="3">
    <source>
        <dbReference type="Proteomes" id="UP001164761"/>
    </source>
</evidence>
<keyword evidence="3" id="KW-1185">Reference proteome</keyword>
<organism evidence="2 3">
    <name type="scientific">Alicyclobacillus fastidiosus</name>
    <dbReference type="NCBI Taxonomy" id="392011"/>
    <lineage>
        <taxon>Bacteria</taxon>
        <taxon>Bacillati</taxon>
        <taxon>Bacillota</taxon>
        <taxon>Bacilli</taxon>
        <taxon>Bacillales</taxon>
        <taxon>Alicyclobacillaceae</taxon>
        <taxon>Alicyclobacillus</taxon>
    </lineage>
</organism>
<feature type="compositionally biased region" description="Acidic residues" evidence="1">
    <location>
        <begin position="30"/>
        <end position="39"/>
    </location>
</feature>
<dbReference type="Gene3D" id="1.10.1220.10">
    <property type="entry name" value="Met repressor-like"/>
    <property type="match status" value="1"/>
</dbReference>
<feature type="compositionally biased region" description="Basic and acidic residues" evidence="1">
    <location>
        <begin position="87"/>
        <end position="109"/>
    </location>
</feature>
<feature type="region of interest" description="Disordered" evidence="1">
    <location>
        <begin position="1"/>
        <end position="109"/>
    </location>
</feature>
<reference evidence="2" key="1">
    <citation type="submission" date="2022-08" db="EMBL/GenBank/DDBJ databases">
        <title>Alicyclobacillus fastidiosus DSM 17978, complete genome.</title>
        <authorList>
            <person name="Wang Q."/>
            <person name="Cai R."/>
            <person name="Wang Z."/>
        </authorList>
    </citation>
    <scope>NUCLEOTIDE SEQUENCE</scope>
    <source>
        <strain evidence="2">DSM 17978</strain>
        <plasmid evidence="2">unnamed1</plasmid>
    </source>
</reference>
<geneLocation type="plasmid" evidence="2 3">
    <name>unnamed1</name>
</geneLocation>
<proteinExistence type="predicted"/>
<accession>A0ABY6ZRP2</accession>
<dbReference type="Proteomes" id="UP001164761">
    <property type="component" value="Plasmid unnamed1"/>
</dbReference>
<dbReference type="InterPro" id="IPR010985">
    <property type="entry name" value="Ribbon_hlx_hlx"/>
</dbReference>
<dbReference type="EMBL" id="CP104068">
    <property type="protein sequence ID" value="WAH44826.1"/>
    <property type="molecule type" value="Genomic_DNA"/>
</dbReference>
<gene>
    <name evidence="2" type="ORF">NZD89_28645</name>
</gene>
<dbReference type="InterPro" id="IPR013321">
    <property type="entry name" value="Arc_rbn_hlx_hlx"/>
</dbReference>
<feature type="compositionally biased region" description="Polar residues" evidence="1">
    <location>
        <begin position="48"/>
        <end position="60"/>
    </location>
</feature>
<name>A0ABY6ZRP2_9BACL</name>
<sequence>MSNKKPDYKALATQTRRRLPHEAFLGSPGEDTEPSEETIDQIKEQVIGSEQVNERSSTSADEPLSDGTNERWSEGAAEQTSTPSNERLSESVKEQVSKSSNERSIDDEVGRYSFDLKRKKHRALKSKCAMEGKTISEVLDRLIDSYLQEN</sequence>
<evidence type="ECO:0000313" key="2">
    <source>
        <dbReference type="EMBL" id="WAH44826.1"/>
    </source>
</evidence>
<evidence type="ECO:0000256" key="1">
    <source>
        <dbReference type="SAM" id="MobiDB-lite"/>
    </source>
</evidence>
<dbReference type="RefSeq" id="WP_268008698.1">
    <property type="nucleotide sequence ID" value="NZ_BSUT01000003.1"/>
</dbReference>